<dbReference type="AlphaFoldDB" id="A0A0G4LED4"/>
<dbReference type="PANTHER" id="PTHR12455:SF0">
    <property type="entry name" value="NUCLEOLAR COMPLEX PROTEIN 4 HOMOLOG"/>
    <property type="match status" value="1"/>
</dbReference>
<evidence type="ECO:0000313" key="4">
    <source>
        <dbReference type="EMBL" id="CRK20065.1"/>
    </source>
</evidence>
<name>A0A0G4LED4_VERLO</name>
<comment type="similarity">
    <text evidence="1">Belongs to the CBF/MAK21 family.</text>
</comment>
<dbReference type="EMBL" id="CVQH01011113">
    <property type="protein sequence ID" value="CRK20065.1"/>
    <property type="molecule type" value="Genomic_DNA"/>
</dbReference>
<dbReference type="InterPro" id="IPR027193">
    <property type="entry name" value="Noc4"/>
</dbReference>
<organism evidence="4 5">
    <name type="scientific">Verticillium longisporum</name>
    <name type="common">Verticillium dahliae var. longisporum</name>
    <dbReference type="NCBI Taxonomy" id="100787"/>
    <lineage>
        <taxon>Eukaryota</taxon>
        <taxon>Fungi</taxon>
        <taxon>Dikarya</taxon>
        <taxon>Ascomycota</taxon>
        <taxon>Pezizomycotina</taxon>
        <taxon>Sordariomycetes</taxon>
        <taxon>Hypocreomycetidae</taxon>
        <taxon>Glomerellales</taxon>
        <taxon>Plectosphaerellaceae</taxon>
        <taxon>Verticillium</taxon>
    </lineage>
</organism>
<evidence type="ECO:0000256" key="2">
    <source>
        <dbReference type="SAM" id="MobiDB-lite"/>
    </source>
</evidence>
<dbReference type="Pfam" id="PF03914">
    <property type="entry name" value="CBF"/>
    <property type="match status" value="1"/>
</dbReference>
<accession>A0A0G4LED4</accession>
<proteinExistence type="inferred from homology"/>
<feature type="region of interest" description="Disordered" evidence="2">
    <location>
        <begin position="53"/>
        <end position="86"/>
    </location>
</feature>
<gene>
    <name evidence="4" type="ORF">BN1708_003324</name>
</gene>
<dbReference type="STRING" id="100787.A0A0G4LED4"/>
<evidence type="ECO:0000256" key="1">
    <source>
        <dbReference type="ARBA" id="ARBA00007797"/>
    </source>
</evidence>
<reference evidence="4 5" key="1">
    <citation type="submission" date="2015-05" db="EMBL/GenBank/DDBJ databases">
        <authorList>
            <person name="Wang D.B."/>
            <person name="Wang M."/>
        </authorList>
    </citation>
    <scope>NUCLEOTIDE SEQUENCE [LARGE SCALE GENOMIC DNA]</scope>
    <source>
        <strain evidence="4">VL1</strain>
    </source>
</reference>
<dbReference type="GO" id="GO:0042254">
    <property type="term" value="P:ribosome biogenesis"/>
    <property type="evidence" value="ECO:0007669"/>
    <property type="project" value="InterPro"/>
</dbReference>
<feature type="compositionally biased region" description="Basic and acidic residues" evidence="2">
    <location>
        <begin position="59"/>
        <end position="74"/>
    </location>
</feature>
<dbReference type="GO" id="GO:0032040">
    <property type="term" value="C:small-subunit processome"/>
    <property type="evidence" value="ECO:0007669"/>
    <property type="project" value="TreeGrafter"/>
</dbReference>
<dbReference type="Proteomes" id="UP000044602">
    <property type="component" value="Unassembled WGS sequence"/>
</dbReference>
<dbReference type="InterPro" id="IPR005612">
    <property type="entry name" value="CCAAT-binding_factor"/>
</dbReference>
<sequence length="590" mass="67750">MWRIHSSVQDGRWKFLRSWHQTSEIQHTAAIEHWRSYCSIKFLKMPAKASADVRKRKRSSEAKEPAQKRARSESGDESDGSSETDPQAEILLMEQEILESKKHYNNISKLLDIAKAYKTDPDSAALASVALTRVFVRLLAAGSLIKKKGLTEKDTVVVGWLRERYFEYKDVLAELITDEELGSPALTLAMRMLKSEAQHLYESDEYNFPQAFLQQIIKALLNSSSDDARGDFVDKYLTEFDDVRFFGLKSIKNIVEKPEEGADQDEIFDDAFELLHAIGDVPKKLENYHLEKPSKKAHPLNSLHQHQRQGQDAWLAVMKLATTKDQRKRILEIMATNIAPWFTRPELLADFLTDSYNTGGSMSLLALSGVFFLIQERNLDYPSFYTKLYSLLDRDILHSKYRARFFRLMDTFLRSTHLPAVLVASFIKRLARLSLSAPPAAIAFIVPWTYNIMKRHPLCTFMMHRVLRDEEAKKAMEDEGYADPFLPDEADPMETHAIDSCLWEFVQLQSHYHPNVATITKIISEQFTKQSYNIEDFLDHSFGSLLEAEMSKTVKKPPVVEFQIPKRILLPNDAESGIEDSLVAKLWDFA</sequence>
<dbReference type="GO" id="GO:0030692">
    <property type="term" value="C:Noc4p-Nop14p complex"/>
    <property type="evidence" value="ECO:0007669"/>
    <property type="project" value="TreeGrafter"/>
</dbReference>
<dbReference type="PANTHER" id="PTHR12455">
    <property type="entry name" value="NUCLEOLAR COMPLEX PROTEIN 4"/>
    <property type="match status" value="1"/>
</dbReference>
<evidence type="ECO:0000259" key="3">
    <source>
        <dbReference type="Pfam" id="PF03914"/>
    </source>
</evidence>
<protein>
    <recommendedName>
        <fullName evidence="3">CCAAT-binding factor domain-containing protein</fullName>
    </recommendedName>
</protein>
<feature type="domain" description="CCAAT-binding factor" evidence="3">
    <location>
        <begin position="363"/>
        <end position="519"/>
    </location>
</feature>
<evidence type="ECO:0000313" key="5">
    <source>
        <dbReference type="Proteomes" id="UP000044602"/>
    </source>
</evidence>
<keyword evidence="5" id="KW-1185">Reference proteome</keyword>